<keyword evidence="3" id="KW-1003">Cell membrane</keyword>
<dbReference type="EMBL" id="LJYW01000001">
    <property type="protein sequence ID" value="KPL53697.1"/>
    <property type="molecule type" value="Genomic_DNA"/>
</dbReference>
<sequence length="365" mass="37395">MLEWLVDAVGEAGAAAIGGALIGLLFGAAAERSRFCLRAAAVDFFHLRFTDRIAVWLLAFSAALIATRLAFGWELISPARIRQLSAPMSVSGAVFGGLLFGAGMVLARGCSSRLLVLSATGNLRALLAGLVFAVTAQASLRGALSPLRDWMAGLWTIGDPKTLDALAVFGLGETAGLVIGLIWFAAGIGYALRSGLRPSEWLGAIGVGLAVAAGWTFTSGLAELAFDPTPVHSLSFTGPSANTLMYVLNRPTLPDFDTALVPGVFAGAFLAAWLGGTLRLEGFEGGRSMRRYLAGAVMMGFGGMLAGGCAVGAGVSGAAVFATVAWITLVAMWVGAGLTDRLLTQPEGVAAPSDADSIVKSTGIA</sequence>
<gene>
    <name evidence="10" type="ORF">ABB55_16980</name>
</gene>
<feature type="transmembrane region" description="Helical" evidence="9">
    <location>
        <begin position="204"/>
        <end position="226"/>
    </location>
</feature>
<evidence type="ECO:0000256" key="6">
    <source>
        <dbReference type="ARBA" id="ARBA00022989"/>
    </source>
</evidence>
<feature type="transmembrane region" description="Helical" evidence="9">
    <location>
        <begin position="53"/>
        <end position="76"/>
    </location>
</feature>
<feature type="transmembrane region" description="Helical" evidence="9">
    <location>
        <begin position="292"/>
        <end position="313"/>
    </location>
</feature>
<evidence type="ECO:0000256" key="7">
    <source>
        <dbReference type="ARBA" id="ARBA00023136"/>
    </source>
</evidence>
<comment type="caution">
    <text evidence="10">The sequence shown here is derived from an EMBL/GenBank/DDBJ whole genome shotgun (WGS) entry which is preliminary data.</text>
</comment>
<evidence type="ECO:0000313" key="11">
    <source>
        <dbReference type="Proteomes" id="UP000048984"/>
    </source>
</evidence>
<evidence type="ECO:0000256" key="1">
    <source>
        <dbReference type="ARBA" id="ARBA00004429"/>
    </source>
</evidence>
<evidence type="ECO:0000256" key="8">
    <source>
        <dbReference type="ARBA" id="ARBA00035655"/>
    </source>
</evidence>
<keyword evidence="4" id="KW-0997">Cell inner membrane</keyword>
<feature type="transmembrane region" description="Helical" evidence="9">
    <location>
        <begin position="114"/>
        <end position="140"/>
    </location>
</feature>
<evidence type="ECO:0000256" key="3">
    <source>
        <dbReference type="ARBA" id="ARBA00022475"/>
    </source>
</evidence>
<keyword evidence="2" id="KW-0813">Transport</keyword>
<evidence type="ECO:0000256" key="2">
    <source>
        <dbReference type="ARBA" id="ARBA00022448"/>
    </source>
</evidence>
<evidence type="ECO:0000256" key="5">
    <source>
        <dbReference type="ARBA" id="ARBA00022692"/>
    </source>
</evidence>
<dbReference type="AlphaFoldDB" id="A0A0N8GF95"/>
<feature type="transmembrane region" description="Helical" evidence="9">
    <location>
        <begin position="259"/>
        <end position="280"/>
    </location>
</feature>
<keyword evidence="5 9" id="KW-0812">Transmembrane</keyword>
<accession>A0A0N8GF95</accession>
<feature type="transmembrane region" description="Helical" evidence="9">
    <location>
        <begin position="88"/>
        <end position="107"/>
    </location>
</feature>
<evidence type="ECO:0000256" key="9">
    <source>
        <dbReference type="SAM" id="Phobius"/>
    </source>
</evidence>
<proteinExistence type="inferred from homology"/>
<comment type="subcellular location">
    <subcellularLocation>
        <location evidence="1">Cell inner membrane</location>
        <topology evidence="1">Multi-pass membrane protein</topology>
    </subcellularLocation>
</comment>
<reference evidence="10 11" key="1">
    <citation type="submission" date="2015-09" db="EMBL/GenBank/DDBJ databases">
        <authorList>
            <consortium name="Swine Surveillance"/>
        </authorList>
    </citation>
    <scope>NUCLEOTIDE SEQUENCE [LARGE SCALE GENOMIC DNA]</scope>
    <source>
        <strain evidence="10 11">16</strain>
    </source>
</reference>
<dbReference type="GO" id="GO:0005886">
    <property type="term" value="C:plasma membrane"/>
    <property type="evidence" value="ECO:0007669"/>
    <property type="project" value="UniProtKB-SubCell"/>
</dbReference>
<feature type="transmembrane region" description="Helical" evidence="9">
    <location>
        <begin position="319"/>
        <end position="338"/>
    </location>
</feature>
<evidence type="ECO:0000256" key="4">
    <source>
        <dbReference type="ARBA" id="ARBA00022519"/>
    </source>
</evidence>
<keyword evidence="11" id="KW-1185">Reference proteome</keyword>
<feature type="transmembrane region" description="Helical" evidence="9">
    <location>
        <begin position="165"/>
        <end position="192"/>
    </location>
</feature>
<organism evidence="10 11">
    <name type="scientific">Prosthecodimorpha hirschii</name>
    <dbReference type="NCBI Taxonomy" id="665126"/>
    <lineage>
        <taxon>Bacteria</taxon>
        <taxon>Pseudomonadati</taxon>
        <taxon>Pseudomonadota</taxon>
        <taxon>Alphaproteobacteria</taxon>
        <taxon>Hyphomicrobiales</taxon>
        <taxon>Ancalomicrobiaceae</taxon>
        <taxon>Prosthecodimorpha</taxon>
    </lineage>
</organism>
<evidence type="ECO:0000313" key="10">
    <source>
        <dbReference type="EMBL" id="KPL53697.1"/>
    </source>
</evidence>
<dbReference type="PANTHER" id="PTHR30574">
    <property type="entry name" value="INNER MEMBRANE PROTEIN YEDE"/>
    <property type="match status" value="1"/>
</dbReference>
<reference evidence="10 11" key="2">
    <citation type="submission" date="2015-10" db="EMBL/GenBank/DDBJ databases">
        <title>Draft Genome Sequence of Prosthecomicrobium hirschii ATCC 27832.</title>
        <authorList>
            <person name="Daniel J."/>
            <person name="Givan S.A."/>
            <person name="Brun Y.V."/>
            <person name="Brown P.J."/>
        </authorList>
    </citation>
    <scope>NUCLEOTIDE SEQUENCE [LARGE SCALE GENOMIC DNA]</scope>
    <source>
        <strain evidence="10 11">16</strain>
    </source>
</reference>
<protein>
    <submittedName>
        <fullName evidence="10">Lipocalin</fullName>
    </submittedName>
</protein>
<dbReference type="Proteomes" id="UP000048984">
    <property type="component" value="Unassembled WGS sequence"/>
</dbReference>
<dbReference type="STRING" id="665126.ABB55_16980"/>
<keyword evidence="7 9" id="KW-0472">Membrane</keyword>
<keyword evidence="6 9" id="KW-1133">Transmembrane helix</keyword>
<dbReference type="Pfam" id="PF04143">
    <property type="entry name" value="Sulf_transp"/>
    <property type="match status" value="1"/>
</dbReference>
<comment type="similarity">
    <text evidence="8">Belongs to the TsuA/YedE (TC 9.B.102) family.</text>
</comment>
<dbReference type="PANTHER" id="PTHR30574:SF1">
    <property type="entry name" value="SULPHUR TRANSPORT DOMAIN-CONTAINING PROTEIN"/>
    <property type="match status" value="1"/>
</dbReference>
<dbReference type="InterPro" id="IPR007272">
    <property type="entry name" value="Sulf_transp_TsuA/YedE"/>
</dbReference>
<dbReference type="RefSeq" id="WP_054359861.1">
    <property type="nucleotide sequence ID" value="NZ_LJYW01000001.1"/>
</dbReference>
<feature type="transmembrane region" description="Helical" evidence="9">
    <location>
        <begin position="12"/>
        <end position="30"/>
    </location>
</feature>
<name>A0A0N8GF95_9HYPH</name>